<comment type="caution">
    <text evidence="1">The sequence shown here is derived from an EMBL/GenBank/DDBJ whole genome shotgun (WGS) entry which is preliminary data.</text>
</comment>
<keyword evidence="2" id="KW-1185">Reference proteome</keyword>
<evidence type="ECO:0000313" key="1">
    <source>
        <dbReference type="EMBL" id="KAK3251622.1"/>
    </source>
</evidence>
<accession>A0AAE0CD22</accession>
<gene>
    <name evidence="1" type="ORF">CYMTET_39041</name>
</gene>
<dbReference type="AlphaFoldDB" id="A0AAE0CD22"/>
<dbReference type="Proteomes" id="UP001190700">
    <property type="component" value="Unassembled WGS sequence"/>
</dbReference>
<organism evidence="1 2">
    <name type="scientific">Cymbomonas tetramitiformis</name>
    <dbReference type="NCBI Taxonomy" id="36881"/>
    <lineage>
        <taxon>Eukaryota</taxon>
        <taxon>Viridiplantae</taxon>
        <taxon>Chlorophyta</taxon>
        <taxon>Pyramimonadophyceae</taxon>
        <taxon>Pyramimonadales</taxon>
        <taxon>Pyramimonadaceae</taxon>
        <taxon>Cymbomonas</taxon>
    </lineage>
</organism>
<protein>
    <submittedName>
        <fullName evidence="1">Uncharacterized protein</fullName>
    </submittedName>
</protein>
<reference evidence="1 2" key="1">
    <citation type="journal article" date="2015" name="Genome Biol. Evol.">
        <title>Comparative Genomics of a Bacterivorous Green Alga Reveals Evolutionary Causalities and Consequences of Phago-Mixotrophic Mode of Nutrition.</title>
        <authorList>
            <person name="Burns J.A."/>
            <person name="Paasch A."/>
            <person name="Narechania A."/>
            <person name="Kim E."/>
        </authorList>
    </citation>
    <scope>NUCLEOTIDE SEQUENCE [LARGE SCALE GENOMIC DNA]</scope>
    <source>
        <strain evidence="1 2">PLY_AMNH</strain>
    </source>
</reference>
<sequence length="148" mass="16252">MTAELAGIVKRLDGMTVLAGHSFQHFNVDDKDVEMVYPLLMARLRFMRVGPCFPSPDYSPGTSEDEAEALASIENDNFNNSADPAMCNGRVYIYPEIETLSPDTLQQVLQVFTAAGEPCSTSGTWCNPFIRQMPLDFLRGSTHDGVAA</sequence>
<proteinExistence type="predicted"/>
<dbReference type="EMBL" id="LGRX02025929">
    <property type="protein sequence ID" value="KAK3251622.1"/>
    <property type="molecule type" value="Genomic_DNA"/>
</dbReference>
<evidence type="ECO:0000313" key="2">
    <source>
        <dbReference type="Proteomes" id="UP001190700"/>
    </source>
</evidence>
<name>A0AAE0CD22_9CHLO</name>